<feature type="domain" description="Transposase IS204/IS1001/IS1096/IS1165 DDE" evidence="1">
    <location>
        <begin position="59"/>
        <end position="301"/>
    </location>
</feature>
<name>A0ABT9NK85_9ACTN</name>
<sequence>MAGLARQLGTTWRTVWRSIKPLLEQMAADEDRFADVATLGVDEHIWHHVSTKPITDGGRGPKELTGMVDLTRDQQGRVRARLLDLVPGRSGKAYADWLDERGEGFRAGVKVAALDPFQGYKTAIDDKLQDAVAVLDAFHIVKLGTNAVDECRRRVQQETLGHRGRKGDPLYGISKLLRAGAEKLTDKQWTRFENAIAANEAHLQVYLAWSCAQQLRSAYRHRDTAEGKKIATKIIETFPTCPVPEIARLGRTLKRWRTAFLAYFDTGRSNNGGTEAVNGLIELHRRVARGFRNRDNYRLRMLLIGGGLTSPHLK</sequence>
<gene>
    <name evidence="2" type="ORF">J2S59_000632</name>
</gene>
<protein>
    <submittedName>
        <fullName evidence="2">Transposase</fullName>
    </submittedName>
</protein>
<dbReference type="Proteomes" id="UP001240447">
    <property type="component" value="Unassembled WGS sequence"/>
</dbReference>
<dbReference type="NCBIfam" id="NF033550">
    <property type="entry name" value="transpos_ISL3"/>
    <property type="match status" value="1"/>
</dbReference>
<accession>A0ABT9NK85</accession>
<proteinExistence type="predicted"/>
<comment type="caution">
    <text evidence="2">The sequence shown here is derived from an EMBL/GenBank/DDBJ whole genome shotgun (WGS) entry which is preliminary data.</text>
</comment>
<evidence type="ECO:0000313" key="3">
    <source>
        <dbReference type="Proteomes" id="UP001240447"/>
    </source>
</evidence>
<dbReference type="PANTHER" id="PTHR33498:SF1">
    <property type="entry name" value="TRANSPOSASE FOR INSERTION SEQUENCE ELEMENT IS1557"/>
    <property type="match status" value="1"/>
</dbReference>
<dbReference type="InterPro" id="IPR047951">
    <property type="entry name" value="Transpos_ISL3"/>
</dbReference>
<evidence type="ECO:0000259" key="1">
    <source>
        <dbReference type="Pfam" id="PF01610"/>
    </source>
</evidence>
<evidence type="ECO:0000313" key="2">
    <source>
        <dbReference type="EMBL" id="MDP9820823.1"/>
    </source>
</evidence>
<keyword evidence="3" id="KW-1185">Reference proteome</keyword>
<dbReference type="PANTHER" id="PTHR33498">
    <property type="entry name" value="TRANSPOSASE FOR INSERTION SEQUENCE ELEMENT IS1557"/>
    <property type="match status" value="1"/>
</dbReference>
<organism evidence="2 3">
    <name type="scientific">Nocardioides massiliensis</name>
    <dbReference type="NCBI Taxonomy" id="1325935"/>
    <lineage>
        <taxon>Bacteria</taxon>
        <taxon>Bacillati</taxon>
        <taxon>Actinomycetota</taxon>
        <taxon>Actinomycetes</taxon>
        <taxon>Propionibacteriales</taxon>
        <taxon>Nocardioidaceae</taxon>
        <taxon>Nocardioides</taxon>
    </lineage>
</organism>
<dbReference type="EMBL" id="JAUSQM010000001">
    <property type="protein sequence ID" value="MDP9820823.1"/>
    <property type="molecule type" value="Genomic_DNA"/>
</dbReference>
<dbReference type="Pfam" id="PF01610">
    <property type="entry name" value="DDE_Tnp_ISL3"/>
    <property type="match status" value="1"/>
</dbReference>
<reference evidence="2 3" key="1">
    <citation type="submission" date="2023-07" db="EMBL/GenBank/DDBJ databases">
        <title>Sequencing the genomes of 1000 actinobacteria strains.</title>
        <authorList>
            <person name="Klenk H.-P."/>
        </authorList>
    </citation>
    <scope>NUCLEOTIDE SEQUENCE [LARGE SCALE GENOMIC DNA]</scope>
    <source>
        <strain evidence="2 3">GD13</strain>
    </source>
</reference>
<dbReference type="InterPro" id="IPR002560">
    <property type="entry name" value="Transposase_DDE"/>
</dbReference>